<dbReference type="InterPro" id="IPR023213">
    <property type="entry name" value="CAT-like_dom_sf"/>
</dbReference>
<dbReference type="Proteomes" id="UP000067448">
    <property type="component" value="Unassembled WGS sequence"/>
</dbReference>
<name>A0A124C335_STRSC</name>
<evidence type="ECO:0000313" key="2">
    <source>
        <dbReference type="Proteomes" id="UP000067448"/>
    </source>
</evidence>
<sequence length="114" mass="12214">MAYAARLTGRVPDWAPLPLQYADYALWERELPARRLDFWTKELAGIPDQIELPTDRARPAVASHRGGTVPFAVPAALCASGSTRSAGTGAPVPSWCCTPRSSPCCTDWAPGTTS</sequence>
<organism evidence="1 2">
    <name type="scientific">Streptomyces scabiei</name>
    <dbReference type="NCBI Taxonomy" id="1930"/>
    <lineage>
        <taxon>Bacteria</taxon>
        <taxon>Bacillati</taxon>
        <taxon>Actinomycetota</taxon>
        <taxon>Actinomycetes</taxon>
        <taxon>Kitasatosporales</taxon>
        <taxon>Streptomycetaceae</taxon>
        <taxon>Streptomyces</taxon>
    </lineage>
</organism>
<reference evidence="2" key="1">
    <citation type="submission" date="2015-11" db="EMBL/GenBank/DDBJ databases">
        <authorList>
            <consortium name="Cross-ministerial Strategic Innovation Promotion Program (SIP) consortium"/>
            <person name="Tomihama T."/>
            <person name="Ikenaga M."/>
            <person name="Sakai M."/>
            <person name="Okubo T."/>
            <person name="Ikeda S."/>
        </authorList>
    </citation>
    <scope>NUCLEOTIDE SEQUENCE [LARGE SCALE GENOMIC DNA]</scope>
    <source>
        <strain evidence="2">S58</strain>
    </source>
</reference>
<dbReference type="Gene3D" id="3.30.559.10">
    <property type="entry name" value="Chloramphenicol acetyltransferase-like domain"/>
    <property type="match status" value="1"/>
</dbReference>
<dbReference type="SUPFAM" id="SSF52777">
    <property type="entry name" value="CoA-dependent acyltransferases"/>
    <property type="match status" value="1"/>
</dbReference>
<dbReference type="AlphaFoldDB" id="A0A124C335"/>
<comment type="caution">
    <text evidence="1">The sequence shown here is derived from an EMBL/GenBank/DDBJ whole genome shotgun (WGS) entry which is preliminary data.</text>
</comment>
<reference evidence="1 2" key="2">
    <citation type="journal article" date="2016" name="Genome Announc.">
        <title>Draft Genome Sequences of Streptomyces scabiei S58, Streptomyces turgidiscabies T45, and Streptomyces acidiscabies a10, the Pathogens of Potato Common Scab, Isolated in Japan.</title>
        <authorList>
            <person name="Tomihama T."/>
            <person name="Nishi Y."/>
            <person name="Sakai M."/>
            <person name="Ikenaga M."/>
            <person name="Okubo T."/>
            <person name="Ikeda S."/>
        </authorList>
    </citation>
    <scope>NUCLEOTIDE SEQUENCE [LARGE SCALE GENOMIC DNA]</scope>
    <source>
        <strain evidence="1 2">S58</strain>
    </source>
</reference>
<protein>
    <submittedName>
        <fullName evidence="1">Dimodular nonribosomal peptide synthase</fullName>
    </submittedName>
</protein>
<proteinExistence type="predicted"/>
<accession>A0A124C335</accession>
<gene>
    <name evidence="1" type="primary">dhbF_1</name>
    <name evidence="1" type="ORF">SsS58_00392</name>
</gene>
<evidence type="ECO:0000313" key="1">
    <source>
        <dbReference type="EMBL" id="GAQ60053.1"/>
    </source>
</evidence>
<reference evidence="2" key="3">
    <citation type="submission" date="2016-02" db="EMBL/GenBank/DDBJ databases">
        <title>Draft genome of pathogenic Streptomyces sp. in Japan.</title>
        <authorList>
            <person name="Tomihama T."/>
            <person name="Ikenaga M."/>
            <person name="Sakai M."/>
            <person name="Okubo T."/>
            <person name="Ikeda S."/>
        </authorList>
    </citation>
    <scope>NUCLEOTIDE SEQUENCE [LARGE SCALE GENOMIC DNA]</scope>
    <source>
        <strain evidence="2">S58</strain>
    </source>
</reference>
<dbReference type="EMBL" id="BCMM01000001">
    <property type="protein sequence ID" value="GAQ60053.1"/>
    <property type="molecule type" value="Genomic_DNA"/>
</dbReference>